<accession>A0ABR2X972</accession>
<evidence type="ECO:0000313" key="3">
    <source>
        <dbReference type="Proteomes" id="UP001465668"/>
    </source>
</evidence>
<dbReference type="PANTHER" id="PTHR21192:SF2">
    <property type="entry name" value="NADH DEHYDROGENASE [UBIQUINONE] 1 ALPHA SUBCOMPLEX ASSEMBLY FACTOR 3"/>
    <property type="match status" value="1"/>
</dbReference>
<feature type="region of interest" description="Disordered" evidence="1">
    <location>
        <begin position="92"/>
        <end position="134"/>
    </location>
</feature>
<dbReference type="InterPro" id="IPR036748">
    <property type="entry name" value="MTH938-like_sf"/>
</dbReference>
<dbReference type="PANTHER" id="PTHR21192">
    <property type="entry name" value="NUCLEAR PROTEIN E3-3"/>
    <property type="match status" value="1"/>
</dbReference>
<dbReference type="InterPro" id="IPR007523">
    <property type="entry name" value="NDUFAF3/AAMDC"/>
</dbReference>
<dbReference type="EMBL" id="JARVKM010000096">
    <property type="protein sequence ID" value="KAK9770297.1"/>
    <property type="molecule type" value="Genomic_DNA"/>
</dbReference>
<protein>
    <submittedName>
        <fullName evidence="2">NADH dehydrogenase [ubiquinone] 1 alpha subcomplex assembly factor 3</fullName>
    </submittedName>
</protein>
<evidence type="ECO:0000256" key="1">
    <source>
        <dbReference type="SAM" id="MobiDB-lite"/>
    </source>
</evidence>
<organism evidence="2 3">
    <name type="scientific">Seiridium cardinale</name>
    <dbReference type="NCBI Taxonomy" id="138064"/>
    <lineage>
        <taxon>Eukaryota</taxon>
        <taxon>Fungi</taxon>
        <taxon>Dikarya</taxon>
        <taxon>Ascomycota</taxon>
        <taxon>Pezizomycotina</taxon>
        <taxon>Sordariomycetes</taxon>
        <taxon>Xylariomycetidae</taxon>
        <taxon>Amphisphaeriales</taxon>
        <taxon>Sporocadaceae</taxon>
        <taxon>Seiridium</taxon>
    </lineage>
</organism>
<dbReference type="Pfam" id="PF04430">
    <property type="entry name" value="DUF498"/>
    <property type="match status" value="1"/>
</dbReference>
<evidence type="ECO:0000313" key="2">
    <source>
        <dbReference type="EMBL" id="KAK9770297.1"/>
    </source>
</evidence>
<keyword evidence="3" id="KW-1185">Reference proteome</keyword>
<dbReference type="Gene3D" id="3.40.1230.10">
    <property type="entry name" value="MTH938-like"/>
    <property type="match status" value="1"/>
</dbReference>
<gene>
    <name evidence="2" type="ORF">SCAR479_13038</name>
</gene>
<reference evidence="2 3" key="1">
    <citation type="submission" date="2024-02" db="EMBL/GenBank/DDBJ databases">
        <title>First draft genome assembly of two strains of Seiridium cardinale.</title>
        <authorList>
            <person name="Emiliani G."/>
            <person name="Scali E."/>
        </authorList>
    </citation>
    <scope>NUCLEOTIDE SEQUENCE [LARGE SCALE GENOMIC DNA]</scope>
    <source>
        <strain evidence="2 3">BM-138-000479</strain>
    </source>
</reference>
<proteinExistence type="predicted"/>
<comment type="caution">
    <text evidence="2">The sequence shown here is derived from an EMBL/GenBank/DDBJ whole genome shotgun (WGS) entry which is preliminary data.</text>
</comment>
<sequence>MGSLVQSASRAPETPTLFFVWRSKRHHHAAGIEPLPIPLHSINANVSSKAIIYNYQFGMASPLRICRASGASSSVLRQTANSTRIANISTIARNSQPEPQRQTRNPRSRTSLASFHTTPPTLASRAQQPGGNPAATSLGLLDVLGNIPAPSTSVDICMSSGFQLNSSARVTDGSGIILVGGEAFRWRPWEFSSSSTTGTTQSQPNWRLQNKKGQYDIPPQSLSLLAHLWPRPDLLILGLGPENRPLSPELRKAISALGMRVEVLDTRNAAAQFNLLATERGVDDIVAALIPIGWVEGKGAGDEDDGTLTHD</sequence>
<name>A0ABR2X972_9PEZI</name>
<dbReference type="SUPFAM" id="SSF64076">
    <property type="entry name" value="MTH938-like"/>
    <property type="match status" value="1"/>
</dbReference>
<feature type="compositionally biased region" description="Polar residues" evidence="1">
    <location>
        <begin position="92"/>
        <end position="130"/>
    </location>
</feature>
<dbReference type="Proteomes" id="UP001465668">
    <property type="component" value="Unassembled WGS sequence"/>
</dbReference>